<keyword evidence="10" id="KW-0675">Receptor</keyword>
<dbReference type="Pfam" id="PF13715">
    <property type="entry name" value="CarbopepD_reg_2"/>
    <property type="match status" value="1"/>
</dbReference>
<evidence type="ECO:0000256" key="3">
    <source>
        <dbReference type="ARBA" id="ARBA00022452"/>
    </source>
</evidence>
<reference evidence="10 11" key="1">
    <citation type="submission" date="2022-11" db="EMBL/GenBank/DDBJ databases">
        <title>The characterization of three novel Bacteroidetes species and genomic analysis of their roles in tidal elemental geochemical cycles.</title>
        <authorList>
            <person name="Ma K.-J."/>
        </authorList>
    </citation>
    <scope>NUCLEOTIDE SEQUENCE [LARGE SCALE GENOMIC DNA]</scope>
    <source>
        <strain evidence="10 11">M82</strain>
    </source>
</reference>
<evidence type="ECO:0000313" key="11">
    <source>
        <dbReference type="Proteomes" id="UP001207228"/>
    </source>
</evidence>
<evidence type="ECO:0000259" key="9">
    <source>
        <dbReference type="Pfam" id="PF07715"/>
    </source>
</evidence>
<dbReference type="SUPFAM" id="SSF49464">
    <property type="entry name" value="Carboxypeptidase regulatory domain-like"/>
    <property type="match status" value="1"/>
</dbReference>
<evidence type="ECO:0000313" key="10">
    <source>
        <dbReference type="EMBL" id="MCX2739506.1"/>
    </source>
</evidence>
<evidence type="ECO:0000256" key="6">
    <source>
        <dbReference type="ARBA" id="ARBA00023237"/>
    </source>
</evidence>
<dbReference type="PROSITE" id="PS51257">
    <property type="entry name" value="PROKAR_LIPOPROTEIN"/>
    <property type="match status" value="1"/>
</dbReference>
<comment type="caution">
    <text evidence="10">The sequence shown here is derived from an EMBL/GenBank/DDBJ whole genome shotgun (WGS) entry which is preliminary data.</text>
</comment>
<dbReference type="SUPFAM" id="SSF56935">
    <property type="entry name" value="Porins"/>
    <property type="match status" value="1"/>
</dbReference>
<evidence type="ECO:0000256" key="2">
    <source>
        <dbReference type="ARBA" id="ARBA00022448"/>
    </source>
</evidence>
<dbReference type="Proteomes" id="UP001207228">
    <property type="component" value="Unassembled WGS sequence"/>
</dbReference>
<keyword evidence="2 7" id="KW-0813">Transport</keyword>
<keyword evidence="4 7" id="KW-0812">Transmembrane</keyword>
<name>A0ABT3RDK4_9BACT</name>
<keyword evidence="3 7" id="KW-1134">Transmembrane beta strand</keyword>
<dbReference type="RefSeq" id="WP_266051572.1">
    <property type="nucleotide sequence ID" value="NZ_JAPFQO010000003.1"/>
</dbReference>
<dbReference type="InterPro" id="IPR012910">
    <property type="entry name" value="Plug_dom"/>
</dbReference>
<dbReference type="PROSITE" id="PS52016">
    <property type="entry name" value="TONB_DEPENDENT_REC_3"/>
    <property type="match status" value="1"/>
</dbReference>
<dbReference type="Gene3D" id="2.170.130.10">
    <property type="entry name" value="TonB-dependent receptor, plug domain"/>
    <property type="match status" value="1"/>
</dbReference>
<dbReference type="Gene3D" id="2.40.170.20">
    <property type="entry name" value="TonB-dependent receptor, beta-barrel domain"/>
    <property type="match status" value="1"/>
</dbReference>
<keyword evidence="6 7" id="KW-0998">Cell outer membrane</keyword>
<dbReference type="NCBIfam" id="TIGR04057">
    <property type="entry name" value="SusC_RagA_signa"/>
    <property type="match status" value="1"/>
</dbReference>
<gene>
    <name evidence="10" type="ORF">OO017_06080</name>
</gene>
<dbReference type="InterPro" id="IPR008969">
    <property type="entry name" value="CarboxyPept-like_regulatory"/>
</dbReference>
<evidence type="ECO:0000256" key="8">
    <source>
        <dbReference type="SAM" id="SignalP"/>
    </source>
</evidence>
<dbReference type="InterPro" id="IPR036942">
    <property type="entry name" value="Beta-barrel_TonB_sf"/>
</dbReference>
<dbReference type="Pfam" id="PF07715">
    <property type="entry name" value="Plug"/>
    <property type="match status" value="1"/>
</dbReference>
<dbReference type="InterPro" id="IPR037066">
    <property type="entry name" value="Plug_dom_sf"/>
</dbReference>
<keyword evidence="8" id="KW-0732">Signal</keyword>
<accession>A0ABT3RDK4</accession>
<feature type="signal peptide" evidence="8">
    <location>
        <begin position="1"/>
        <end position="41"/>
    </location>
</feature>
<comment type="subcellular location">
    <subcellularLocation>
        <location evidence="1 7">Cell outer membrane</location>
        <topology evidence="1 7">Multi-pass membrane protein</topology>
    </subcellularLocation>
</comment>
<dbReference type="NCBIfam" id="TIGR04056">
    <property type="entry name" value="OMP_RagA_SusC"/>
    <property type="match status" value="1"/>
</dbReference>
<feature type="chain" id="PRO_5046901236" evidence="8">
    <location>
        <begin position="42"/>
        <end position="1140"/>
    </location>
</feature>
<evidence type="ECO:0000256" key="4">
    <source>
        <dbReference type="ARBA" id="ARBA00022692"/>
    </source>
</evidence>
<dbReference type="EMBL" id="JAPFQO010000003">
    <property type="protein sequence ID" value="MCX2739506.1"/>
    <property type="molecule type" value="Genomic_DNA"/>
</dbReference>
<protein>
    <submittedName>
        <fullName evidence="10">TonB-dependent receptor</fullName>
    </submittedName>
</protein>
<evidence type="ECO:0000256" key="5">
    <source>
        <dbReference type="ARBA" id="ARBA00023136"/>
    </source>
</evidence>
<evidence type="ECO:0000256" key="7">
    <source>
        <dbReference type="PROSITE-ProRule" id="PRU01360"/>
    </source>
</evidence>
<evidence type="ECO:0000256" key="1">
    <source>
        <dbReference type="ARBA" id="ARBA00004571"/>
    </source>
</evidence>
<keyword evidence="5 7" id="KW-0472">Membrane</keyword>
<proteinExistence type="inferred from homology"/>
<organism evidence="10 11">
    <name type="scientific">Pontibacter anaerobius</name>
    <dbReference type="NCBI Taxonomy" id="2993940"/>
    <lineage>
        <taxon>Bacteria</taxon>
        <taxon>Pseudomonadati</taxon>
        <taxon>Bacteroidota</taxon>
        <taxon>Cytophagia</taxon>
        <taxon>Cytophagales</taxon>
        <taxon>Hymenobacteraceae</taxon>
        <taxon>Pontibacter</taxon>
    </lineage>
</organism>
<comment type="similarity">
    <text evidence="7">Belongs to the TonB-dependent receptor family.</text>
</comment>
<keyword evidence="11" id="KW-1185">Reference proteome</keyword>
<feature type="domain" description="TonB-dependent receptor plug" evidence="9">
    <location>
        <begin position="181"/>
        <end position="303"/>
    </location>
</feature>
<dbReference type="InterPro" id="IPR023996">
    <property type="entry name" value="TonB-dep_OMP_SusC/RagA"/>
</dbReference>
<sequence>MESKLYRNTKAFKACLKKGKSKSGFPVLLLAACLIQSPVQANLIKNTLVNVYASGPAGEAPVEAPLKTSALGSEAASSHNNNGTGLYQAVTVSGKVTDEKGEGLPGVTILLKGTTRGTATGADGTFSLSVPEATGTLVISFIGYQTQEVPISNRASINVSLTPDMKALEEVVVVGYGRQEKRDVTGSIATIKSQDITQLPTASFDAAIQGRATGVQVAGASGVPGAPVRVLIRGTNSISSGSDPLYIVDGMPISNDLNGYGTNNGATPQNPMASINPNDIESVEVLKDAAATAIYGSRGSNGVIIITTKSGKGGKGSLNVDFSQGISDLTRTAEDIGFVNSAEYFALMDQARANSGLSPFDPMRNVNLFPRPDVGVSADPITREQAERTNTDWFDQILRTGSFRDVNVSATRGGDKFSFYTSANYREDKGVLKNNKFERFSGRVNLDFEPINNLRTGTRLNFAYTKNNRAKSLGTGMSNGFGFSQAATHALPWYPIYRFDDPTQYWNPVAPVNLVAQSDPDNILDQVDQYRGIGGVWAEYTLPWVKGLSLRTEGSFDIIQANTVYWVSRDIRATTADNDGSFALDNTATIKNYNYNLYGNYVKDFGEDHNLSITAGTESQRMSRYTHNMSGMNLTGSYQQLGNPGLRTGMTAGLGGERYIRAYFTRANYKLKDKYLLGASLRRDGSSAFSEDLRWGNFAAVSAGWIISEEEFMRSLSLINFLKLRGSFGQTGNQSIPGNVDVMTFRGDRKYGYDEVGGSLGTQVSNIGAADVTWETTDSYDLGIDFGLVQNRVSGSVVYYHRNVKDLLLQVPLPPSVQPSQIWANIGDMQNKGLEFNLTTINVDAGGFQWTTSFNITTNANKVLRLNPQADKTGSGIRDGYTLTKTGERLGTWYMADYAGIDPDKGVELIWELDQEEFAASGQTVRTGNKIPATINNLSNNRFFLEDKTTLPTYFGGFDNTFTYKGFDLNALFTFSGGNYLYDNSEKATSYAAYGQMLLRKDLIGNTWTHENRNAAYPELRWDHQYLYDDEGNPSSGTNYNNELHIHNKYLYKGDYVRLRNLQLGYTFSTAATQRLKIQGLRVFVSGTNLLTFTKFQGWDPEVVTNIGSGQSANLNQGFISSNLPVPSLRTYTAGVSVKF</sequence>
<dbReference type="InterPro" id="IPR023997">
    <property type="entry name" value="TonB-dep_OMP_SusC/RagA_CS"/>
</dbReference>
<dbReference type="InterPro" id="IPR039426">
    <property type="entry name" value="TonB-dep_rcpt-like"/>
</dbReference>
<dbReference type="Gene3D" id="2.60.40.1120">
    <property type="entry name" value="Carboxypeptidase-like, regulatory domain"/>
    <property type="match status" value="1"/>
</dbReference>